<evidence type="ECO:0000259" key="2">
    <source>
        <dbReference type="Pfam" id="PF07452"/>
    </source>
</evidence>
<dbReference type="AlphaFoldDB" id="A0A3B0W5C1"/>
<dbReference type="Pfam" id="PF07452">
    <property type="entry name" value="CHRD"/>
    <property type="match status" value="1"/>
</dbReference>
<reference evidence="3" key="1">
    <citation type="submission" date="2018-06" db="EMBL/GenBank/DDBJ databases">
        <authorList>
            <person name="Zhirakovskaya E."/>
        </authorList>
    </citation>
    <scope>NUCLEOTIDE SEQUENCE</scope>
</reference>
<sequence length="232" mass="24023">MIKSTQNLLKVLTLSAALFPFSAQSDVIDLIGTLSAANQNGSDPSVVTDPLGVVPTDANGIITMQLNDETNTLDIQLGVIGITLDDLLDFGPNQSPIHLHNAGGGNPGNFGPIAIDPTFTATSANYIGNNDGFAFSRDGVSILLDAQGDVAPGMHPGDNNIVDALLSGNMFVAVHTNKPIFTNAPDGRPAGFPFVEIRGNFSPAVVPVPAALPLLGSGLLALIAVARRRKHV</sequence>
<feature type="transmembrane region" description="Helical" evidence="1">
    <location>
        <begin position="204"/>
        <end position="226"/>
    </location>
</feature>
<protein>
    <recommendedName>
        <fullName evidence="2">CHRD domain-containing protein</fullName>
    </recommendedName>
</protein>
<feature type="domain" description="CHRD" evidence="2">
    <location>
        <begin position="52"/>
        <end position="177"/>
    </location>
</feature>
<accession>A0A3B0W5C1</accession>
<name>A0A3B0W5C1_9ZZZZ</name>
<keyword evidence="1" id="KW-0472">Membrane</keyword>
<evidence type="ECO:0000256" key="1">
    <source>
        <dbReference type="SAM" id="Phobius"/>
    </source>
</evidence>
<gene>
    <name evidence="3" type="ORF">MNBD_GAMMA06-1813</name>
</gene>
<keyword evidence="1" id="KW-0812">Transmembrane</keyword>
<keyword evidence="1" id="KW-1133">Transmembrane helix</keyword>
<evidence type="ECO:0000313" key="3">
    <source>
        <dbReference type="EMBL" id="VAW51118.1"/>
    </source>
</evidence>
<dbReference type="EMBL" id="UOFD01000024">
    <property type="protein sequence ID" value="VAW51118.1"/>
    <property type="molecule type" value="Genomic_DNA"/>
</dbReference>
<organism evidence="3">
    <name type="scientific">hydrothermal vent metagenome</name>
    <dbReference type="NCBI Taxonomy" id="652676"/>
    <lineage>
        <taxon>unclassified sequences</taxon>
        <taxon>metagenomes</taxon>
        <taxon>ecological metagenomes</taxon>
    </lineage>
</organism>
<dbReference type="InterPro" id="IPR010895">
    <property type="entry name" value="CHRD"/>
</dbReference>
<proteinExistence type="predicted"/>